<keyword evidence="7 11" id="KW-0067">ATP-binding</keyword>
<keyword evidence="10 11" id="KW-0472">Membrane</keyword>
<dbReference type="InterPro" id="IPR023298">
    <property type="entry name" value="ATPase_P-typ_TM_dom_sf"/>
</dbReference>
<dbReference type="InterPro" id="IPR001757">
    <property type="entry name" value="P_typ_ATPase"/>
</dbReference>
<dbReference type="GO" id="GO:0005886">
    <property type="term" value="C:plasma membrane"/>
    <property type="evidence" value="ECO:0007669"/>
    <property type="project" value="UniProtKB-SubCell"/>
</dbReference>
<comment type="similarity">
    <text evidence="2 11">Belongs to the cation transport ATPase (P-type) (TC 3.A.3) family. Type IB subfamily.</text>
</comment>
<dbReference type="Pfam" id="PF00702">
    <property type="entry name" value="Hydrolase"/>
    <property type="match status" value="1"/>
</dbReference>
<organism evidence="13 14">
    <name type="scientific">Candidatus Nomurabacteria bacterium CG_4_10_14_0_2_um_filter_33_9</name>
    <dbReference type="NCBI Taxonomy" id="1974728"/>
    <lineage>
        <taxon>Bacteria</taxon>
        <taxon>Candidatus Nomuraibacteriota</taxon>
    </lineage>
</organism>
<dbReference type="Pfam" id="PF00403">
    <property type="entry name" value="HMA"/>
    <property type="match status" value="1"/>
</dbReference>
<dbReference type="Gene3D" id="2.70.150.10">
    <property type="entry name" value="Calcium-transporting ATPase, cytoplasmic transduction domain A"/>
    <property type="match status" value="1"/>
</dbReference>
<dbReference type="GO" id="GO:0005507">
    <property type="term" value="F:copper ion binding"/>
    <property type="evidence" value="ECO:0007669"/>
    <property type="project" value="TreeGrafter"/>
</dbReference>
<evidence type="ECO:0000256" key="4">
    <source>
        <dbReference type="ARBA" id="ARBA00022692"/>
    </source>
</evidence>
<dbReference type="InterPro" id="IPR044492">
    <property type="entry name" value="P_typ_ATPase_HD_dom"/>
</dbReference>
<evidence type="ECO:0000256" key="7">
    <source>
        <dbReference type="ARBA" id="ARBA00022840"/>
    </source>
</evidence>
<feature type="transmembrane region" description="Helical" evidence="11">
    <location>
        <begin position="213"/>
        <end position="232"/>
    </location>
</feature>
<feature type="transmembrane region" description="Helical" evidence="11">
    <location>
        <begin position="110"/>
        <end position="130"/>
    </location>
</feature>
<keyword evidence="5 11" id="KW-0479">Metal-binding</keyword>
<evidence type="ECO:0000256" key="8">
    <source>
        <dbReference type="ARBA" id="ARBA00022967"/>
    </source>
</evidence>
<evidence type="ECO:0000256" key="3">
    <source>
        <dbReference type="ARBA" id="ARBA00022475"/>
    </source>
</evidence>
<evidence type="ECO:0000259" key="12">
    <source>
        <dbReference type="PROSITE" id="PS50846"/>
    </source>
</evidence>
<dbReference type="SUPFAM" id="SSF81653">
    <property type="entry name" value="Calcium ATPase, transduction domain A"/>
    <property type="match status" value="1"/>
</dbReference>
<dbReference type="SUPFAM" id="SSF55008">
    <property type="entry name" value="HMA, heavy metal-associated domain"/>
    <property type="match status" value="1"/>
</dbReference>
<dbReference type="InterPro" id="IPR023299">
    <property type="entry name" value="ATPase_P-typ_cyto_dom_N"/>
</dbReference>
<dbReference type="PRINTS" id="PR00943">
    <property type="entry name" value="CUATPASE"/>
</dbReference>
<dbReference type="EMBL" id="PFOX01000026">
    <property type="protein sequence ID" value="PIZ86008.1"/>
    <property type="molecule type" value="Genomic_DNA"/>
</dbReference>
<dbReference type="PRINTS" id="PR00119">
    <property type="entry name" value="CATATPASE"/>
</dbReference>
<dbReference type="PROSITE" id="PS50846">
    <property type="entry name" value="HMA_2"/>
    <property type="match status" value="1"/>
</dbReference>
<evidence type="ECO:0000313" key="13">
    <source>
        <dbReference type="EMBL" id="PIZ86008.1"/>
    </source>
</evidence>
<dbReference type="GO" id="GO:0005524">
    <property type="term" value="F:ATP binding"/>
    <property type="evidence" value="ECO:0007669"/>
    <property type="project" value="UniProtKB-UniRule"/>
</dbReference>
<keyword evidence="8" id="KW-1278">Translocase</keyword>
<dbReference type="Gene3D" id="3.40.1110.10">
    <property type="entry name" value="Calcium-transporting ATPase, cytoplasmic domain N"/>
    <property type="match status" value="1"/>
</dbReference>
<evidence type="ECO:0000256" key="11">
    <source>
        <dbReference type="RuleBase" id="RU362081"/>
    </source>
</evidence>
<feature type="transmembrane region" description="Helical" evidence="11">
    <location>
        <begin position="145"/>
        <end position="170"/>
    </location>
</feature>
<dbReference type="InterPro" id="IPR059000">
    <property type="entry name" value="ATPase_P-type_domA"/>
</dbReference>
<dbReference type="InterPro" id="IPR036412">
    <property type="entry name" value="HAD-like_sf"/>
</dbReference>
<dbReference type="CDD" id="cd00371">
    <property type="entry name" value="HMA"/>
    <property type="match status" value="1"/>
</dbReference>
<feature type="transmembrane region" description="Helical" evidence="11">
    <location>
        <begin position="182"/>
        <end position="201"/>
    </location>
</feature>
<dbReference type="GO" id="GO:0016887">
    <property type="term" value="F:ATP hydrolysis activity"/>
    <property type="evidence" value="ECO:0007669"/>
    <property type="project" value="InterPro"/>
</dbReference>
<reference evidence="14" key="1">
    <citation type="submission" date="2017-09" db="EMBL/GenBank/DDBJ databases">
        <title>Depth-based differentiation of microbial function through sediment-hosted aquifers and enrichment of novel symbionts in the deep terrestrial subsurface.</title>
        <authorList>
            <person name="Probst A.J."/>
            <person name="Ladd B."/>
            <person name="Jarett J.K."/>
            <person name="Geller-Mcgrath D.E."/>
            <person name="Sieber C.M.K."/>
            <person name="Emerson J.B."/>
            <person name="Anantharaman K."/>
            <person name="Thomas B.C."/>
            <person name="Malmstrom R."/>
            <person name="Stieglmeier M."/>
            <person name="Klingl A."/>
            <person name="Woyke T."/>
            <person name="Ryan C.M."/>
            <person name="Banfield J.F."/>
        </authorList>
    </citation>
    <scope>NUCLEOTIDE SEQUENCE [LARGE SCALE GENOMIC DNA]</scope>
</reference>
<sequence length="767" mass="83239">MNESKIFEVKGMHCASCASIIEKTLKKIEGVESIEINPGTEKAKISFDLSKTNPEILSKHIEPLGYSLIIPTASTAESMSMSLDKHAKHLGFSQTKNEKIIELKDMKNKLLSLIPIVIISVFVMGFDILAQFKLIPEIPYFWSEFFHYLLPVLATYTLFVVGKPYLLGLYRFLRTGYANMDTLIGLGTLVAFIYSFVISAFEESLSSFINVNQSYYDVVIVVIAFITLGKYLETRSKIKTGDAIEKLLNLQAKTALIIRDGKEIEILIDQVVHGDLIIVKPGSSIPVDGIVVGGTSYIDESMISGEPMPVQKNIDDTVVAGTINTTGSFTFKATKVGSETMLAHIIKMVEEAQGSKAPIQALADKISSIFVPVVLILSFLALGLWLLIGTQYFEFSQALSYGLVSFVSILVIACPCALGLATPTAIIVGVGRGAREGILIKDASTLQKLGSVDVVVVDKTGTLTRGKPELISINNFSNSNNNELVSILATLENKSEHPIAHSVMNYAKEKNIKIKDISNFEIIKGKGLKGLIDGIEYFAGNTKIIKDLNLSFDTTLIEKETLEGKTPVILVTKEKVLGVVMVADAIKVEAIEAIKNLHKLNIKVVMLTGDNKNTAEYIAKQIGIDEIVAEVMPEDKLNKIKELQSKGYVVAMAGDGVNDAPALAQADVGIAMATGTDVAIESAGITLLHGDISKLVKAISLSKIIMRGIKQNLFWAFIYNIVGIPLAGGLFFPIFGWLLSPVFAGFAMAMSSVSVVGNSLRIKSKKL</sequence>
<proteinExistence type="inferred from homology"/>
<accession>A0A2J0MLQ0</accession>
<dbReference type="GO" id="GO:0043682">
    <property type="term" value="F:P-type divalent copper transporter activity"/>
    <property type="evidence" value="ECO:0007669"/>
    <property type="project" value="TreeGrafter"/>
</dbReference>
<evidence type="ECO:0000256" key="10">
    <source>
        <dbReference type="ARBA" id="ARBA00023136"/>
    </source>
</evidence>
<name>A0A2J0MLQ0_9BACT</name>
<dbReference type="NCBIfam" id="TIGR01494">
    <property type="entry name" value="ATPase_P-type"/>
    <property type="match status" value="1"/>
</dbReference>
<dbReference type="FunFam" id="2.70.150.10:FF:000020">
    <property type="entry name" value="Copper-exporting P-type ATPase A"/>
    <property type="match status" value="1"/>
</dbReference>
<dbReference type="Gene3D" id="3.30.70.100">
    <property type="match status" value="1"/>
</dbReference>
<dbReference type="SFLD" id="SFLDF00027">
    <property type="entry name" value="p-type_atpase"/>
    <property type="match status" value="1"/>
</dbReference>
<keyword evidence="3 11" id="KW-1003">Cell membrane</keyword>
<dbReference type="CDD" id="cd02094">
    <property type="entry name" value="P-type_ATPase_Cu-like"/>
    <property type="match status" value="1"/>
</dbReference>
<dbReference type="SFLD" id="SFLDG00002">
    <property type="entry name" value="C1.7:_P-type_atpase_like"/>
    <property type="match status" value="1"/>
</dbReference>
<dbReference type="InterPro" id="IPR018303">
    <property type="entry name" value="ATPase_P-typ_P_site"/>
</dbReference>
<evidence type="ECO:0000313" key="14">
    <source>
        <dbReference type="Proteomes" id="UP000229132"/>
    </source>
</evidence>
<dbReference type="AlphaFoldDB" id="A0A2J0MLQ0"/>
<dbReference type="SUPFAM" id="SSF56784">
    <property type="entry name" value="HAD-like"/>
    <property type="match status" value="1"/>
</dbReference>
<dbReference type="Proteomes" id="UP000229132">
    <property type="component" value="Unassembled WGS sequence"/>
</dbReference>
<dbReference type="FunFam" id="3.30.70.100:FF:000001">
    <property type="entry name" value="ATPase copper transporting beta"/>
    <property type="match status" value="1"/>
</dbReference>
<dbReference type="PANTHER" id="PTHR43520:SF8">
    <property type="entry name" value="P-TYPE CU(+) TRANSPORTER"/>
    <property type="match status" value="1"/>
</dbReference>
<dbReference type="Gene3D" id="3.40.50.1000">
    <property type="entry name" value="HAD superfamily/HAD-like"/>
    <property type="match status" value="1"/>
</dbReference>
<feature type="domain" description="HMA" evidence="12">
    <location>
        <begin position="3"/>
        <end position="69"/>
    </location>
</feature>
<protein>
    <submittedName>
        <fullName evidence="13">Copper-translocating P-type ATPase</fullName>
    </submittedName>
</protein>
<dbReference type="InterPro" id="IPR008250">
    <property type="entry name" value="ATPase_P-typ_transduc_dom_A_sf"/>
</dbReference>
<dbReference type="Pfam" id="PF00122">
    <property type="entry name" value="E1-E2_ATPase"/>
    <property type="match status" value="1"/>
</dbReference>
<dbReference type="PROSITE" id="PS00154">
    <property type="entry name" value="ATPASE_E1_E2"/>
    <property type="match status" value="1"/>
</dbReference>
<dbReference type="SFLD" id="SFLDS00003">
    <property type="entry name" value="Haloacid_Dehalogenase"/>
    <property type="match status" value="1"/>
</dbReference>
<dbReference type="GO" id="GO:0055070">
    <property type="term" value="P:copper ion homeostasis"/>
    <property type="evidence" value="ECO:0007669"/>
    <property type="project" value="TreeGrafter"/>
</dbReference>
<dbReference type="PANTHER" id="PTHR43520">
    <property type="entry name" value="ATP7, ISOFORM B"/>
    <property type="match status" value="1"/>
</dbReference>
<evidence type="ECO:0000256" key="5">
    <source>
        <dbReference type="ARBA" id="ARBA00022723"/>
    </source>
</evidence>
<dbReference type="InterPro" id="IPR006121">
    <property type="entry name" value="HMA_dom"/>
</dbReference>
<gene>
    <name evidence="13" type="ORF">COX94_01330</name>
</gene>
<evidence type="ECO:0000256" key="2">
    <source>
        <dbReference type="ARBA" id="ARBA00006024"/>
    </source>
</evidence>
<keyword evidence="9 11" id="KW-1133">Transmembrane helix</keyword>
<evidence type="ECO:0000256" key="9">
    <source>
        <dbReference type="ARBA" id="ARBA00022989"/>
    </source>
</evidence>
<feature type="transmembrane region" description="Helical" evidence="11">
    <location>
        <begin position="742"/>
        <end position="760"/>
    </location>
</feature>
<feature type="transmembrane region" description="Helical" evidence="11">
    <location>
        <begin position="713"/>
        <end position="736"/>
    </location>
</feature>
<dbReference type="SUPFAM" id="SSF81665">
    <property type="entry name" value="Calcium ATPase, transmembrane domain M"/>
    <property type="match status" value="1"/>
</dbReference>
<evidence type="ECO:0000256" key="6">
    <source>
        <dbReference type="ARBA" id="ARBA00022741"/>
    </source>
</evidence>
<dbReference type="InterPro" id="IPR023214">
    <property type="entry name" value="HAD_sf"/>
</dbReference>
<keyword evidence="4 11" id="KW-0812">Transmembrane</keyword>
<feature type="transmembrane region" description="Helical" evidence="11">
    <location>
        <begin position="369"/>
        <end position="388"/>
    </location>
</feature>
<feature type="transmembrane region" description="Helical" evidence="11">
    <location>
        <begin position="400"/>
        <end position="431"/>
    </location>
</feature>
<keyword evidence="6 11" id="KW-0547">Nucleotide-binding</keyword>
<comment type="subcellular location">
    <subcellularLocation>
        <location evidence="1">Cell membrane</location>
        <topology evidence="1">Multi-pass membrane protein</topology>
    </subcellularLocation>
</comment>
<dbReference type="InterPro" id="IPR027256">
    <property type="entry name" value="P-typ_ATPase_IB"/>
</dbReference>
<dbReference type="NCBIfam" id="TIGR01511">
    <property type="entry name" value="ATPase-IB1_Cu"/>
    <property type="match status" value="1"/>
</dbReference>
<dbReference type="InterPro" id="IPR036163">
    <property type="entry name" value="HMA_dom_sf"/>
</dbReference>
<evidence type="ECO:0000256" key="1">
    <source>
        <dbReference type="ARBA" id="ARBA00004651"/>
    </source>
</evidence>
<dbReference type="NCBIfam" id="TIGR01525">
    <property type="entry name" value="ATPase-IB_hvy"/>
    <property type="match status" value="1"/>
</dbReference>
<comment type="caution">
    <text evidence="13">The sequence shown here is derived from an EMBL/GenBank/DDBJ whole genome shotgun (WGS) entry which is preliminary data.</text>
</comment>